<evidence type="ECO:0000256" key="1">
    <source>
        <dbReference type="ARBA" id="ARBA00004613"/>
    </source>
</evidence>
<dbReference type="PANTHER" id="PTHR11610">
    <property type="entry name" value="LIPASE"/>
    <property type="match status" value="1"/>
</dbReference>
<evidence type="ECO:0000313" key="7">
    <source>
        <dbReference type="EMBL" id="CAK1544579.1"/>
    </source>
</evidence>
<dbReference type="SUPFAM" id="SSF53474">
    <property type="entry name" value="alpha/beta-Hydrolases"/>
    <property type="match status" value="1"/>
</dbReference>
<dbReference type="PRINTS" id="PR00821">
    <property type="entry name" value="TAGLIPASE"/>
</dbReference>
<evidence type="ECO:0000256" key="3">
    <source>
        <dbReference type="ARBA" id="ARBA00022525"/>
    </source>
</evidence>
<dbReference type="GO" id="GO:0016298">
    <property type="term" value="F:lipase activity"/>
    <property type="evidence" value="ECO:0007669"/>
    <property type="project" value="InterPro"/>
</dbReference>
<dbReference type="EMBL" id="CAVLEF010000005">
    <property type="protein sequence ID" value="CAK1544579.1"/>
    <property type="molecule type" value="Genomic_DNA"/>
</dbReference>
<organism evidence="7 8">
    <name type="scientific">Leptosia nina</name>
    <dbReference type="NCBI Taxonomy" id="320188"/>
    <lineage>
        <taxon>Eukaryota</taxon>
        <taxon>Metazoa</taxon>
        <taxon>Ecdysozoa</taxon>
        <taxon>Arthropoda</taxon>
        <taxon>Hexapoda</taxon>
        <taxon>Insecta</taxon>
        <taxon>Pterygota</taxon>
        <taxon>Neoptera</taxon>
        <taxon>Endopterygota</taxon>
        <taxon>Lepidoptera</taxon>
        <taxon>Glossata</taxon>
        <taxon>Ditrysia</taxon>
        <taxon>Papilionoidea</taxon>
        <taxon>Pieridae</taxon>
        <taxon>Pierinae</taxon>
        <taxon>Leptosia</taxon>
    </lineage>
</organism>
<feature type="signal peptide" evidence="5">
    <location>
        <begin position="1"/>
        <end position="16"/>
    </location>
</feature>
<keyword evidence="5" id="KW-0732">Signal</keyword>
<evidence type="ECO:0000256" key="2">
    <source>
        <dbReference type="ARBA" id="ARBA00010701"/>
    </source>
</evidence>
<dbReference type="AlphaFoldDB" id="A0AAV1J639"/>
<dbReference type="Gene3D" id="3.40.50.1820">
    <property type="entry name" value="alpha/beta hydrolase"/>
    <property type="match status" value="1"/>
</dbReference>
<feature type="chain" id="PRO_5043606438" description="Lipase domain-containing protein" evidence="5">
    <location>
        <begin position="17"/>
        <end position="299"/>
    </location>
</feature>
<evidence type="ECO:0000313" key="8">
    <source>
        <dbReference type="Proteomes" id="UP001497472"/>
    </source>
</evidence>
<dbReference type="InterPro" id="IPR013818">
    <property type="entry name" value="Lipase"/>
</dbReference>
<dbReference type="GO" id="GO:0016042">
    <property type="term" value="P:lipid catabolic process"/>
    <property type="evidence" value="ECO:0007669"/>
    <property type="project" value="TreeGrafter"/>
</dbReference>
<evidence type="ECO:0000256" key="5">
    <source>
        <dbReference type="SAM" id="SignalP"/>
    </source>
</evidence>
<gene>
    <name evidence="7" type="ORF">LNINA_LOCUS4310</name>
</gene>
<evidence type="ECO:0000259" key="6">
    <source>
        <dbReference type="Pfam" id="PF00151"/>
    </source>
</evidence>
<comment type="caution">
    <text evidence="7">The sequence shown here is derived from an EMBL/GenBank/DDBJ whole genome shotgun (WGS) entry which is preliminary data.</text>
</comment>
<keyword evidence="3" id="KW-0964">Secreted</keyword>
<comment type="subcellular location">
    <subcellularLocation>
        <location evidence="1">Secreted</location>
    </subcellularLocation>
</comment>
<reference evidence="7 8" key="1">
    <citation type="submission" date="2023-11" db="EMBL/GenBank/DDBJ databases">
        <authorList>
            <person name="Okamura Y."/>
        </authorList>
    </citation>
    <scope>NUCLEOTIDE SEQUENCE [LARGE SCALE GENOMIC DNA]</scope>
</reference>
<dbReference type="Proteomes" id="UP001497472">
    <property type="component" value="Unassembled WGS sequence"/>
</dbReference>
<accession>A0AAV1J639</accession>
<protein>
    <recommendedName>
        <fullName evidence="6">Lipase domain-containing protein</fullName>
    </recommendedName>
</protein>
<sequence>MNWAITCVLLIGAASAAQFPMRENQVVFHLFTRDNPTSSQALLPSIPSIATSRFLNSRKTIIALHSFGENVQGNFIAHVVPAHLAAENVNFLAVDWRFGSFAYSAGVANVPQLGELVARFVNILTNDFGNNVNMIRIIGVGLGAHAAGVAGRRIVGNIPHIVALDPPLLGWTHNPNKLLKTDANLVEVLHTTATNYGYGDPLGHVDFYANGGRSQPMCGDLVLTCSHIYSYIYYAESINADAEANAKKFVGTKCASYEETASQACNGTRDATFGGIAVKSSESGIYSFATNVRQPFAKG</sequence>
<dbReference type="Pfam" id="PF00151">
    <property type="entry name" value="Lipase"/>
    <property type="match status" value="1"/>
</dbReference>
<keyword evidence="8" id="KW-1185">Reference proteome</keyword>
<dbReference type="InterPro" id="IPR029058">
    <property type="entry name" value="AB_hydrolase_fold"/>
</dbReference>
<evidence type="ECO:0000256" key="4">
    <source>
        <dbReference type="RuleBase" id="RU004262"/>
    </source>
</evidence>
<dbReference type="GO" id="GO:0005615">
    <property type="term" value="C:extracellular space"/>
    <property type="evidence" value="ECO:0007669"/>
    <property type="project" value="TreeGrafter"/>
</dbReference>
<dbReference type="GO" id="GO:0017171">
    <property type="term" value="F:serine hydrolase activity"/>
    <property type="evidence" value="ECO:0007669"/>
    <property type="project" value="TreeGrafter"/>
</dbReference>
<dbReference type="PANTHER" id="PTHR11610:SF173">
    <property type="entry name" value="LIPASE DOMAIN-CONTAINING PROTEIN-RELATED"/>
    <property type="match status" value="1"/>
</dbReference>
<feature type="domain" description="Lipase" evidence="6">
    <location>
        <begin position="20"/>
        <end position="269"/>
    </location>
</feature>
<name>A0AAV1J639_9NEOP</name>
<proteinExistence type="inferred from homology"/>
<comment type="similarity">
    <text evidence="2 4">Belongs to the AB hydrolase superfamily. Lipase family.</text>
</comment>
<dbReference type="InterPro" id="IPR000734">
    <property type="entry name" value="TAG_lipase"/>
</dbReference>